<dbReference type="EMBL" id="AFBN01000094">
    <property type="protein sequence ID" value="EGF52610.1"/>
    <property type="molecule type" value="Genomic_DNA"/>
</dbReference>
<organism evidence="1 2">
    <name type="scientific">Bacteroides fluxus YIT 12057</name>
    <dbReference type="NCBI Taxonomy" id="763034"/>
    <lineage>
        <taxon>Bacteria</taxon>
        <taxon>Pseudomonadati</taxon>
        <taxon>Bacteroidota</taxon>
        <taxon>Bacteroidia</taxon>
        <taxon>Bacteroidales</taxon>
        <taxon>Bacteroidaceae</taxon>
        <taxon>Bacteroides</taxon>
    </lineage>
</organism>
<protein>
    <submittedName>
        <fullName evidence="1">Uncharacterized protein</fullName>
    </submittedName>
</protein>
<evidence type="ECO:0000313" key="1">
    <source>
        <dbReference type="EMBL" id="EGF52610.1"/>
    </source>
</evidence>
<dbReference type="AlphaFoldDB" id="F3PW32"/>
<dbReference type="Proteomes" id="UP000003416">
    <property type="component" value="Unassembled WGS sequence"/>
</dbReference>
<gene>
    <name evidence="1" type="ORF">HMPREF9446_02963</name>
</gene>
<keyword evidence="2" id="KW-1185">Reference proteome</keyword>
<sequence>MVCQHASGHEFPLLLKHKSLFINLFRVFIRPHSKYTVITFINADFKRYSTMAIGISPVFHSKPRSSFGYASLLKPPDI</sequence>
<accession>F3PW32</accession>
<name>F3PW32_9BACE</name>
<evidence type="ECO:0000313" key="2">
    <source>
        <dbReference type="Proteomes" id="UP000003416"/>
    </source>
</evidence>
<proteinExistence type="predicted"/>
<comment type="caution">
    <text evidence="1">The sequence shown here is derived from an EMBL/GenBank/DDBJ whole genome shotgun (WGS) entry which is preliminary data.</text>
</comment>
<dbReference type="HOGENOM" id="CLU_2614583_0_0_10"/>
<reference evidence="1 2" key="1">
    <citation type="submission" date="2011-02" db="EMBL/GenBank/DDBJ databases">
        <authorList>
            <person name="Weinstock G."/>
            <person name="Sodergren E."/>
            <person name="Clifton S."/>
            <person name="Fulton L."/>
            <person name="Fulton B."/>
            <person name="Courtney L."/>
            <person name="Fronick C."/>
            <person name="Harrison M."/>
            <person name="Strong C."/>
            <person name="Farmer C."/>
            <person name="Delahaunty K."/>
            <person name="Markovic C."/>
            <person name="Hall O."/>
            <person name="Minx P."/>
            <person name="Tomlinson C."/>
            <person name="Mitreva M."/>
            <person name="Hou S."/>
            <person name="Chen J."/>
            <person name="Wollam A."/>
            <person name="Pepin K.H."/>
            <person name="Johnson M."/>
            <person name="Bhonagiri V."/>
            <person name="Zhang X."/>
            <person name="Suruliraj S."/>
            <person name="Warren W."/>
            <person name="Chinwalla A."/>
            <person name="Mardis E.R."/>
            <person name="Wilson R.K."/>
        </authorList>
    </citation>
    <scope>NUCLEOTIDE SEQUENCE [LARGE SCALE GENOMIC DNA]</scope>
    <source>
        <strain evidence="1 2">YIT 12057</strain>
    </source>
</reference>
<dbReference type="STRING" id="763034.HMPREF9446_02963"/>